<gene>
    <name evidence="2" type="ORF">SNEC2469_LOCUS35288</name>
</gene>
<dbReference type="AlphaFoldDB" id="A0A813CHD0"/>
<evidence type="ECO:0000313" key="3">
    <source>
        <dbReference type="Proteomes" id="UP000601435"/>
    </source>
</evidence>
<dbReference type="EMBL" id="CAJNJA010101363">
    <property type="protein sequence ID" value="CAE7944225.1"/>
    <property type="molecule type" value="Genomic_DNA"/>
</dbReference>
<comment type="caution">
    <text evidence="2">The sequence shown here is derived from an EMBL/GenBank/DDBJ whole genome shotgun (WGS) entry which is preliminary data.</text>
</comment>
<feature type="region of interest" description="Disordered" evidence="1">
    <location>
        <begin position="281"/>
        <end position="362"/>
    </location>
</feature>
<dbReference type="OrthoDB" id="427658at2759"/>
<keyword evidence="3" id="KW-1185">Reference proteome</keyword>
<protein>
    <submittedName>
        <fullName evidence="2">Uncharacterized protein</fullName>
    </submittedName>
</protein>
<organism evidence="2 3">
    <name type="scientific">Symbiodinium necroappetens</name>
    <dbReference type="NCBI Taxonomy" id="1628268"/>
    <lineage>
        <taxon>Eukaryota</taxon>
        <taxon>Sar</taxon>
        <taxon>Alveolata</taxon>
        <taxon>Dinophyceae</taxon>
        <taxon>Suessiales</taxon>
        <taxon>Symbiodiniaceae</taxon>
        <taxon>Symbiodinium</taxon>
    </lineage>
</organism>
<reference evidence="2" key="1">
    <citation type="submission" date="2021-02" db="EMBL/GenBank/DDBJ databases">
        <authorList>
            <person name="Dougan E. K."/>
            <person name="Rhodes N."/>
            <person name="Thang M."/>
            <person name="Chan C."/>
        </authorList>
    </citation>
    <scope>NUCLEOTIDE SEQUENCE</scope>
</reference>
<name>A0A813CHD0_9DINO</name>
<dbReference type="Proteomes" id="UP000601435">
    <property type="component" value="Unassembled WGS sequence"/>
</dbReference>
<accession>A0A813CHD0</accession>
<sequence>MASKSRAEKAKRKTEDLAVVPAEAAQPKPQKKAKVVMVCVFCKRTSQVVKFTLGSDNTVLNCCFPCGTRVMQLRPGLLLEVIIQLWQTPEADPDLVADYKMATAREEDDDALEASKTFKPNSSVYNLQEYGWQMFRDFAAVTEQEYKDLVSGNNPKDIVKTFPNMSVPWLGPGSSKTTLYAVDLDGLPPAKVASVGKVRIFYGSSAMHSETHLSAENQLIGSAGQRWFSHVAGLNFADRPELAQPSSARAPTVQQLLDAHDDTQRQKALLQQKKLGEEASFAKDVDLGGDSQDGTMQELPEKISTGDGSLSSRPKGMAARSQLKALEKASARKKQASAALPALGDAEEMRSSSKTKKQKLQDGADCLEDEALREVAQEHLRVGGTSVKSLELLKPLEFLHGGPTPQKQLAAALSGAKSIRDRLKEKKAIGAHDTLADRLRECEAADVLRQKCENLKQLKSWPLRSMEAHLEVLKNYFSDFPLEFMVCIAFRAVQERVKDTLEVSKSEEESPAPTASAEDFRIYVQAVSLHVETVDEAAVPWEGLETSVSGVLHLLIESAVACEEELAAAGGGLAELDVESALQAAENVATSPAAERLERAVQARFCVLESLRLVTASSY</sequence>
<evidence type="ECO:0000313" key="2">
    <source>
        <dbReference type="EMBL" id="CAE7944225.1"/>
    </source>
</evidence>
<evidence type="ECO:0000256" key="1">
    <source>
        <dbReference type="SAM" id="MobiDB-lite"/>
    </source>
</evidence>
<proteinExistence type="predicted"/>